<reference evidence="3" key="2">
    <citation type="journal article" date="2017" name="Nat. Plants">
        <title>The Aegilops tauschii genome reveals multiple impacts of transposons.</title>
        <authorList>
            <person name="Zhao G."/>
            <person name="Zou C."/>
            <person name="Li K."/>
            <person name="Wang K."/>
            <person name="Li T."/>
            <person name="Gao L."/>
            <person name="Zhang X."/>
            <person name="Wang H."/>
            <person name="Yang Z."/>
            <person name="Liu X."/>
            <person name="Jiang W."/>
            <person name="Mao L."/>
            <person name="Kong X."/>
            <person name="Jiao Y."/>
            <person name="Jia J."/>
        </authorList>
    </citation>
    <scope>NUCLEOTIDE SEQUENCE [LARGE SCALE GENOMIC DNA]</scope>
    <source>
        <strain evidence="3">cv. AL8/78</strain>
    </source>
</reference>
<sequence>RGGSGRRGRRWRRRGGPRSRRRRGGSPPPSRLTGRPSRRLVVRDAGPLGGQRSLFLLARRRDGRSAVDGGGEGEQRLYGARCETRRPAVWVTGATAEGDGWSARRQDERLSRVLLPGVGGSLASTILI</sequence>
<dbReference type="EnsemblPlants" id="AET6Gv20726800.31">
    <property type="protein sequence ID" value="AET6Gv20726800.31"/>
    <property type="gene ID" value="AET6Gv20726800"/>
</dbReference>
<dbReference type="AlphaFoldDB" id="A0A453PGQ4"/>
<evidence type="ECO:0000313" key="2">
    <source>
        <dbReference type="EnsemblPlants" id="AET6Gv20726800.31"/>
    </source>
</evidence>
<reference evidence="2" key="3">
    <citation type="journal article" date="2017" name="Nature">
        <title>Genome sequence of the progenitor of the wheat D genome Aegilops tauschii.</title>
        <authorList>
            <person name="Luo M.C."/>
            <person name="Gu Y.Q."/>
            <person name="Puiu D."/>
            <person name="Wang H."/>
            <person name="Twardziok S.O."/>
            <person name="Deal K.R."/>
            <person name="Huo N."/>
            <person name="Zhu T."/>
            <person name="Wang L."/>
            <person name="Wang Y."/>
            <person name="McGuire P.E."/>
            <person name="Liu S."/>
            <person name="Long H."/>
            <person name="Ramasamy R.K."/>
            <person name="Rodriguez J.C."/>
            <person name="Van S.L."/>
            <person name="Yuan L."/>
            <person name="Wang Z."/>
            <person name="Xia Z."/>
            <person name="Xiao L."/>
            <person name="Anderson O.D."/>
            <person name="Ouyang S."/>
            <person name="Liang Y."/>
            <person name="Zimin A.V."/>
            <person name="Pertea G."/>
            <person name="Qi P."/>
            <person name="Bennetzen J.L."/>
            <person name="Dai X."/>
            <person name="Dawson M.W."/>
            <person name="Muller H.G."/>
            <person name="Kugler K."/>
            <person name="Rivarola-Duarte L."/>
            <person name="Spannagl M."/>
            <person name="Mayer K.F.X."/>
            <person name="Lu F.H."/>
            <person name="Bevan M.W."/>
            <person name="Leroy P."/>
            <person name="Li P."/>
            <person name="You F.M."/>
            <person name="Sun Q."/>
            <person name="Liu Z."/>
            <person name="Lyons E."/>
            <person name="Wicker T."/>
            <person name="Salzberg S.L."/>
            <person name="Devos K.M."/>
            <person name="Dvorak J."/>
        </authorList>
    </citation>
    <scope>NUCLEOTIDE SEQUENCE [LARGE SCALE GENOMIC DNA]</scope>
    <source>
        <strain evidence="2">cv. AL8/78</strain>
    </source>
</reference>
<evidence type="ECO:0000313" key="3">
    <source>
        <dbReference type="Proteomes" id="UP000015105"/>
    </source>
</evidence>
<accession>A0A453PGQ4</accession>
<dbReference type="Gramene" id="AET6Gv20726800.31">
    <property type="protein sequence ID" value="AET6Gv20726800.31"/>
    <property type="gene ID" value="AET6Gv20726800"/>
</dbReference>
<feature type="compositionally biased region" description="Basic residues" evidence="1">
    <location>
        <begin position="1"/>
        <end position="24"/>
    </location>
</feature>
<reference evidence="3" key="1">
    <citation type="journal article" date="2014" name="Science">
        <title>Ancient hybridizations among the ancestral genomes of bread wheat.</title>
        <authorList>
            <consortium name="International Wheat Genome Sequencing Consortium,"/>
            <person name="Marcussen T."/>
            <person name="Sandve S.R."/>
            <person name="Heier L."/>
            <person name="Spannagl M."/>
            <person name="Pfeifer M."/>
            <person name="Jakobsen K.S."/>
            <person name="Wulff B.B."/>
            <person name="Steuernagel B."/>
            <person name="Mayer K.F."/>
            <person name="Olsen O.A."/>
        </authorList>
    </citation>
    <scope>NUCLEOTIDE SEQUENCE [LARGE SCALE GENOMIC DNA]</scope>
    <source>
        <strain evidence="3">cv. AL8/78</strain>
    </source>
</reference>
<organism evidence="2 3">
    <name type="scientific">Aegilops tauschii subsp. strangulata</name>
    <name type="common">Goatgrass</name>
    <dbReference type="NCBI Taxonomy" id="200361"/>
    <lineage>
        <taxon>Eukaryota</taxon>
        <taxon>Viridiplantae</taxon>
        <taxon>Streptophyta</taxon>
        <taxon>Embryophyta</taxon>
        <taxon>Tracheophyta</taxon>
        <taxon>Spermatophyta</taxon>
        <taxon>Magnoliopsida</taxon>
        <taxon>Liliopsida</taxon>
        <taxon>Poales</taxon>
        <taxon>Poaceae</taxon>
        <taxon>BOP clade</taxon>
        <taxon>Pooideae</taxon>
        <taxon>Triticodae</taxon>
        <taxon>Triticeae</taxon>
        <taxon>Triticinae</taxon>
        <taxon>Aegilops</taxon>
    </lineage>
</organism>
<dbReference type="Proteomes" id="UP000015105">
    <property type="component" value="Chromosome 6D"/>
</dbReference>
<proteinExistence type="predicted"/>
<protein>
    <submittedName>
        <fullName evidence="2">Uncharacterized protein</fullName>
    </submittedName>
</protein>
<reference evidence="2" key="4">
    <citation type="submission" date="2019-03" db="UniProtKB">
        <authorList>
            <consortium name="EnsemblPlants"/>
        </authorList>
    </citation>
    <scope>IDENTIFICATION</scope>
</reference>
<evidence type="ECO:0000256" key="1">
    <source>
        <dbReference type="SAM" id="MobiDB-lite"/>
    </source>
</evidence>
<keyword evidence="3" id="KW-1185">Reference proteome</keyword>
<feature type="region of interest" description="Disordered" evidence="1">
    <location>
        <begin position="1"/>
        <end position="41"/>
    </location>
</feature>
<name>A0A453PGQ4_AEGTS</name>
<reference evidence="2" key="5">
    <citation type="journal article" date="2021" name="G3 (Bethesda)">
        <title>Aegilops tauschii genome assembly Aet v5.0 features greater sequence contiguity and improved annotation.</title>
        <authorList>
            <person name="Wang L."/>
            <person name="Zhu T."/>
            <person name="Rodriguez J.C."/>
            <person name="Deal K.R."/>
            <person name="Dubcovsky J."/>
            <person name="McGuire P.E."/>
            <person name="Lux T."/>
            <person name="Spannagl M."/>
            <person name="Mayer K.F.X."/>
            <person name="Baldrich P."/>
            <person name="Meyers B.C."/>
            <person name="Huo N."/>
            <person name="Gu Y.Q."/>
            <person name="Zhou H."/>
            <person name="Devos K.M."/>
            <person name="Bennetzen J.L."/>
            <person name="Unver T."/>
            <person name="Budak H."/>
            <person name="Gulick P.J."/>
            <person name="Galiba G."/>
            <person name="Kalapos B."/>
            <person name="Nelson D.R."/>
            <person name="Li P."/>
            <person name="You F.M."/>
            <person name="Luo M.C."/>
            <person name="Dvorak J."/>
        </authorList>
    </citation>
    <scope>NUCLEOTIDE SEQUENCE [LARGE SCALE GENOMIC DNA]</scope>
    <source>
        <strain evidence="2">cv. AL8/78</strain>
    </source>
</reference>